<protein>
    <submittedName>
        <fullName evidence="1">Uncharacterized protein</fullName>
    </submittedName>
</protein>
<sequence length="256" mass="28778">MPSSQNHETLNIRALRKIIDQEISKGIQCIKQSAATRMSLSDTAISMVLGLDVQILTPYCDEDIGPGMLELAKTTPVLLTYAAGQERQEALQAVWQLQKRAQDDPDPIARSFREQPATIQKHFLTTKVKEMPFGPRGYAMVDYIPCAVVPLVDYWPDFVRKAFASGVWRFATADAEGCGGVVLEIMEGRLDLIEWLVEMEEKRKLVLEDSVAGPLDRIRGDVWPIPSTSLERSYLKEMSKEHVVTEAALMMRVLEI</sequence>
<dbReference type="Proteomes" id="UP000593566">
    <property type="component" value="Unassembled WGS sequence"/>
</dbReference>
<dbReference type="AlphaFoldDB" id="A0A8H6CM71"/>
<dbReference type="GeneID" id="59337461"/>
<proteinExistence type="predicted"/>
<evidence type="ECO:0000313" key="2">
    <source>
        <dbReference type="Proteomes" id="UP000593566"/>
    </source>
</evidence>
<gene>
    <name evidence="1" type="ORF">HO133_009066</name>
</gene>
<reference evidence="1 2" key="1">
    <citation type="journal article" date="2020" name="Genomics">
        <title>Complete, high-quality genomes from long-read metagenomic sequencing of two wolf lichen thalli reveals enigmatic genome architecture.</title>
        <authorList>
            <person name="McKenzie S.K."/>
            <person name="Walston R.F."/>
            <person name="Allen J.L."/>
        </authorList>
    </citation>
    <scope>NUCLEOTIDE SEQUENCE [LARGE SCALE GENOMIC DNA]</scope>
    <source>
        <strain evidence="1">WasteWater1</strain>
    </source>
</reference>
<evidence type="ECO:0000313" key="1">
    <source>
        <dbReference type="EMBL" id="KAF6226200.1"/>
    </source>
</evidence>
<dbReference type="RefSeq" id="XP_037154753.1">
    <property type="nucleotide sequence ID" value="XM_037299927.1"/>
</dbReference>
<keyword evidence="2" id="KW-1185">Reference proteome</keyword>
<comment type="caution">
    <text evidence="1">The sequence shown here is derived from an EMBL/GenBank/DDBJ whole genome shotgun (WGS) entry which is preliminary data.</text>
</comment>
<organism evidence="1 2">
    <name type="scientific">Letharia lupina</name>
    <dbReference type="NCBI Taxonomy" id="560253"/>
    <lineage>
        <taxon>Eukaryota</taxon>
        <taxon>Fungi</taxon>
        <taxon>Dikarya</taxon>
        <taxon>Ascomycota</taxon>
        <taxon>Pezizomycotina</taxon>
        <taxon>Lecanoromycetes</taxon>
        <taxon>OSLEUM clade</taxon>
        <taxon>Lecanoromycetidae</taxon>
        <taxon>Lecanorales</taxon>
        <taxon>Lecanorineae</taxon>
        <taxon>Parmeliaceae</taxon>
        <taxon>Letharia</taxon>
    </lineage>
</organism>
<name>A0A8H6CM71_9LECA</name>
<accession>A0A8H6CM71</accession>
<dbReference type="EMBL" id="JACCJB010000006">
    <property type="protein sequence ID" value="KAF6226200.1"/>
    <property type="molecule type" value="Genomic_DNA"/>
</dbReference>